<comment type="caution">
    <text evidence="6">The sequence shown here is derived from an EMBL/GenBank/DDBJ whole genome shotgun (WGS) entry which is preliminary data.</text>
</comment>
<dbReference type="Proteomes" id="UP000244338">
    <property type="component" value="Unassembled WGS sequence"/>
</dbReference>
<evidence type="ECO:0000256" key="5">
    <source>
        <dbReference type="SAM" id="Phobius"/>
    </source>
</evidence>
<name>A0A2R6Y2T3_9BACL</name>
<dbReference type="EMBL" id="PEBX01000015">
    <property type="protein sequence ID" value="PTQ56963.1"/>
    <property type="molecule type" value="Genomic_DNA"/>
</dbReference>
<protein>
    <submittedName>
        <fullName evidence="6">Module of ECF transporter</fullName>
    </submittedName>
</protein>
<evidence type="ECO:0000256" key="3">
    <source>
        <dbReference type="ARBA" id="ARBA00022989"/>
    </source>
</evidence>
<reference evidence="7" key="1">
    <citation type="journal article" date="2018" name="Sci. Rep.">
        <title>Lignite coal burning seam in the remote Altai Mountains harbors a hydrogen-driven thermophilic microbial community.</title>
        <authorList>
            <person name="Kadnikov V.V."/>
            <person name="Mardanov A.V."/>
            <person name="Ivasenko D.A."/>
            <person name="Antsiferov D.V."/>
            <person name="Beletsky A.V."/>
            <person name="Karnachuk O.V."/>
            <person name="Ravin N.V."/>
        </authorList>
    </citation>
    <scope>NUCLEOTIDE SEQUENCE [LARGE SCALE GENOMIC DNA]</scope>
</reference>
<dbReference type="PANTHER" id="PTHR33514:SF13">
    <property type="entry name" value="PROTEIN ABCI12, CHLOROPLASTIC"/>
    <property type="match status" value="1"/>
</dbReference>
<keyword evidence="4 5" id="KW-0472">Membrane</keyword>
<dbReference type="GO" id="GO:0005886">
    <property type="term" value="C:plasma membrane"/>
    <property type="evidence" value="ECO:0007669"/>
    <property type="project" value="UniProtKB-ARBA"/>
</dbReference>
<sequence>MSLIESFPLGRYIPHASFVHDLDPRTKLLSTVAIAVWVFLATTAGMLFFIWIVLGLALFASRISWRYFIKSLYPVIWVLVLLAIVQIVLEQRGETVWTYGVIHITDQGLIGALFLVMRLVALFAASALLTLTTSPLQLARGLESLLAPLKRLGIPIYAFSLMLTIALRFIPTMLDELLLIMKAQMARGADFTSKRLRVRLEALLTLIIPLFVLSFRRADRLALAMEARGYDPSREPTSWRVLTFRWKDRLVLLAVFLITFLYIWIRLDPLRLHLA</sequence>
<feature type="transmembrane region" description="Helical" evidence="5">
    <location>
        <begin position="196"/>
        <end position="215"/>
    </location>
</feature>
<dbReference type="PANTHER" id="PTHR33514">
    <property type="entry name" value="PROTEIN ABCI12, CHLOROPLASTIC"/>
    <property type="match status" value="1"/>
</dbReference>
<comment type="subcellular location">
    <subcellularLocation>
        <location evidence="1">Membrane</location>
        <topology evidence="1">Multi-pass membrane protein</topology>
    </subcellularLocation>
</comment>
<evidence type="ECO:0000256" key="2">
    <source>
        <dbReference type="ARBA" id="ARBA00022692"/>
    </source>
</evidence>
<feature type="transmembrane region" description="Helical" evidence="5">
    <location>
        <begin position="109"/>
        <end position="131"/>
    </location>
</feature>
<accession>A0A2R6Y2T3</accession>
<dbReference type="Pfam" id="PF02361">
    <property type="entry name" value="CbiQ"/>
    <property type="match status" value="1"/>
</dbReference>
<feature type="transmembrane region" description="Helical" evidence="5">
    <location>
        <begin position="250"/>
        <end position="267"/>
    </location>
</feature>
<proteinExistence type="predicted"/>
<gene>
    <name evidence="6" type="ORF">BSOLF_2365</name>
</gene>
<evidence type="ECO:0000313" key="7">
    <source>
        <dbReference type="Proteomes" id="UP000244338"/>
    </source>
</evidence>
<feature type="transmembrane region" description="Helical" evidence="5">
    <location>
        <begin position="152"/>
        <end position="170"/>
    </location>
</feature>
<keyword evidence="3 5" id="KW-1133">Transmembrane helix</keyword>
<evidence type="ECO:0000313" key="6">
    <source>
        <dbReference type="EMBL" id="PTQ56963.1"/>
    </source>
</evidence>
<feature type="transmembrane region" description="Helical" evidence="5">
    <location>
        <begin position="71"/>
        <end position="89"/>
    </location>
</feature>
<keyword evidence="2 5" id="KW-0812">Transmembrane</keyword>
<dbReference type="CDD" id="cd16914">
    <property type="entry name" value="EcfT"/>
    <property type="match status" value="1"/>
</dbReference>
<evidence type="ECO:0000256" key="4">
    <source>
        <dbReference type="ARBA" id="ARBA00023136"/>
    </source>
</evidence>
<dbReference type="InterPro" id="IPR003339">
    <property type="entry name" value="ABC/ECF_trnsptr_transmembrane"/>
</dbReference>
<feature type="transmembrane region" description="Helical" evidence="5">
    <location>
        <begin position="34"/>
        <end position="59"/>
    </location>
</feature>
<dbReference type="AlphaFoldDB" id="A0A2R6Y2T3"/>
<organism evidence="6 7">
    <name type="scientific">Candidatus Carbonibacillus altaicus</name>
    <dbReference type="NCBI Taxonomy" id="2163959"/>
    <lineage>
        <taxon>Bacteria</taxon>
        <taxon>Bacillati</taxon>
        <taxon>Bacillota</taxon>
        <taxon>Bacilli</taxon>
        <taxon>Bacillales</taxon>
        <taxon>Candidatus Carbonibacillus</taxon>
    </lineage>
</organism>
<evidence type="ECO:0000256" key="1">
    <source>
        <dbReference type="ARBA" id="ARBA00004141"/>
    </source>
</evidence>